<dbReference type="Pfam" id="PF07730">
    <property type="entry name" value="HisKA_3"/>
    <property type="match status" value="1"/>
</dbReference>
<dbReference type="Gene3D" id="1.20.5.1930">
    <property type="match status" value="1"/>
</dbReference>
<feature type="domain" description="Signal transduction histidine kinase subgroup 3 dimerisation and phosphoacceptor" evidence="4">
    <location>
        <begin position="42"/>
        <end position="103"/>
    </location>
</feature>
<gene>
    <name evidence="5" type="ORF">Mth01_23410</name>
</gene>
<keyword evidence="2" id="KW-0418">Kinase</keyword>
<dbReference type="PANTHER" id="PTHR24421">
    <property type="entry name" value="NITRATE/NITRITE SENSOR PROTEIN NARX-RELATED"/>
    <property type="match status" value="1"/>
</dbReference>
<dbReference type="GO" id="GO:0016020">
    <property type="term" value="C:membrane"/>
    <property type="evidence" value="ECO:0007669"/>
    <property type="project" value="InterPro"/>
</dbReference>
<dbReference type="EMBL" id="BOOG01000019">
    <property type="protein sequence ID" value="GIH70088.1"/>
    <property type="molecule type" value="Genomic_DNA"/>
</dbReference>
<dbReference type="Proteomes" id="UP000610966">
    <property type="component" value="Unassembled WGS sequence"/>
</dbReference>
<evidence type="ECO:0000256" key="3">
    <source>
        <dbReference type="ARBA" id="ARBA00023012"/>
    </source>
</evidence>
<evidence type="ECO:0000256" key="1">
    <source>
        <dbReference type="ARBA" id="ARBA00022679"/>
    </source>
</evidence>
<evidence type="ECO:0000313" key="5">
    <source>
        <dbReference type="EMBL" id="GIH70088.1"/>
    </source>
</evidence>
<protein>
    <recommendedName>
        <fullName evidence="4">Signal transduction histidine kinase subgroup 3 dimerisation and phosphoacceptor domain-containing protein</fullName>
    </recommendedName>
</protein>
<keyword evidence="1" id="KW-0808">Transferase</keyword>
<dbReference type="CDD" id="cd16917">
    <property type="entry name" value="HATPase_UhpB-NarQ-NarX-like"/>
    <property type="match status" value="1"/>
</dbReference>
<dbReference type="PANTHER" id="PTHR24421:SF63">
    <property type="entry name" value="SENSOR HISTIDINE KINASE DESK"/>
    <property type="match status" value="1"/>
</dbReference>
<dbReference type="InterPro" id="IPR011712">
    <property type="entry name" value="Sig_transdc_His_kin_sub3_dim/P"/>
</dbReference>
<dbReference type="InterPro" id="IPR036890">
    <property type="entry name" value="HATPase_C_sf"/>
</dbReference>
<evidence type="ECO:0000259" key="4">
    <source>
        <dbReference type="Pfam" id="PF07730"/>
    </source>
</evidence>
<organism evidence="5 6">
    <name type="scientific">Sphaerimonospora thailandensis</name>
    <dbReference type="NCBI Taxonomy" id="795644"/>
    <lineage>
        <taxon>Bacteria</taxon>
        <taxon>Bacillati</taxon>
        <taxon>Actinomycetota</taxon>
        <taxon>Actinomycetes</taxon>
        <taxon>Streptosporangiales</taxon>
        <taxon>Streptosporangiaceae</taxon>
        <taxon>Sphaerimonospora</taxon>
    </lineage>
</organism>
<dbReference type="Gene3D" id="3.30.565.10">
    <property type="entry name" value="Histidine kinase-like ATPase, C-terminal domain"/>
    <property type="match status" value="1"/>
</dbReference>
<reference evidence="5" key="1">
    <citation type="submission" date="2021-01" db="EMBL/GenBank/DDBJ databases">
        <title>Whole genome shotgun sequence of Sphaerimonospora thailandensis NBRC 107569.</title>
        <authorList>
            <person name="Komaki H."/>
            <person name="Tamura T."/>
        </authorList>
    </citation>
    <scope>NUCLEOTIDE SEQUENCE</scope>
    <source>
        <strain evidence="5">NBRC 107569</strain>
    </source>
</reference>
<name>A0A8J3R7W5_9ACTN</name>
<evidence type="ECO:0000256" key="2">
    <source>
        <dbReference type="ARBA" id="ARBA00022777"/>
    </source>
</evidence>
<dbReference type="GO" id="GO:0046983">
    <property type="term" value="F:protein dimerization activity"/>
    <property type="evidence" value="ECO:0007669"/>
    <property type="project" value="InterPro"/>
</dbReference>
<evidence type="ECO:0000313" key="6">
    <source>
        <dbReference type="Proteomes" id="UP000610966"/>
    </source>
</evidence>
<dbReference type="GO" id="GO:0000155">
    <property type="term" value="F:phosphorelay sensor kinase activity"/>
    <property type="evidence" value="ECO:0007669"/>
    <property type="project" value="InterPro"/>
</dbReference>
<proteinExistence type="predicted"/>
<comment type="caution">
    <text evidence="5">The sequence shown here is derived from an EMBL/GenBank/DDBJ whole genome shotgun (WGS) entry which is preliminary data.</text>
</comment>
<keyword evidence="3" id="KW-0902">Two-component regulatory system</keyword>
<accession>A0A8J3R7W5</accession>
<dbReference type="AlphaFoldDB" id="A0A8J3R7W5"/>
<sequence length="241" mass="25821">MLIALVIIGVPLFVLPMLLARRLRRLSALQAEAVRQAAAEARQRLARDVHDLLGSRLWLASLKSELAYRRADEDSPTRAALAEAIESIRQAATDIRNVTRSYQEISLWSELVNARAVLTAYGTGCEVEASEVELAPELNAMLAVTVREAVTNVLRHSRASLCVIKMTLVEMSGAGEAKGTNSQVCLSVANDGVGPLTAPGAGSGIHNLRSRAAELGGTVTTVIDSDGWFRLTAEIPTPSPR</sequence>
<keyword evidence="6" id="KW-1185">Reference proteome</keyword>
<dbReference type="InterPro" id="IPR050482">
    <property type="entry name" value="Sensor_HK_TwoCompSys"/>
</dbReference>
<dbReference type="SUPFAM" id="SSF55874">
    <property type="entry name" value="ATPase domain of HSP90 chaperone/DNA topoisomerase II/histidine kinase"/>
    <property type="match status" value="1"/>
</dbReference>